<reference evidence="2 3" key="1">
    <citation type="journal article" date="2016" name="Nat. Commun.">
        <title>Thousands of microbial genomes shed light on interconnected biogeochemical processes in an aquifer system.</title>
        <authorList>
            <person name="Anantharaman K."/>
            <person name="Brown C.T."/>
            <person name="Hug L.A."/>
            <person name="Sharon I."/>
            <person name="Castelle C.J."/>
            <person name="Probst A.J."/>
            <person name="Thomas B.C."/>
            <person name="Singh A."/>
            <person name="Wilkins M.J."/>
            <person name="Karaoz U."/>
            <person name="Brodie E.L."/>
            <person name="Williams K.H."/>
            <person name="Hubbard S.S."/>
            <person name="Banfield J.F."/>
        </authorList>
    </citation>
    <scope>NUCLEOTIDE SEQUENCE [LARGE SCALE GENOMIC DNA]</scope>
</reference>
<dbReference type="AlphaFoldDB" id="A0A1F5JY77"/>
<name>A0A1F5JY77_9BACT</name>
<dbReference type="PANTHER" id="PTHR34322:SF2">
    <property type="entry name" value="TRANSPOSASE IS200-LIKE DOMAIN-CONTAINING PROTEIN"/>
    <property type="match status" value="1"/>
</dbReference>
<dbReference type="Pfam" id="PF01797">
    <property type="entry name" value="Y1_Tnp"/>
    <property type="match status" value="1"/>
</dbReference>
<feature type="domain" description="Transposase IS200-like" evidence="1">
    <location>
        <begin position="9"/>
        <end position="145"/>
    </location>
</feature>
<evidence type="ECO:0000313" key="2">
    <source>
        <dbReference type="EMBL" id="OGE33500.1"/>
    </source>
</evidence>
<sequence length="216" mass="25547">MPSRIFPFVNGQFYHIYNRGVEKRTIFEKNWDYSRLIKTIKYYQLIGPKPKLSRFLVGSIFKPDNDKKIVEIICYCLMPNHFHFLVKQLKDGGVTEFISKLSNSYTKYYNVKYNRVGPLLQGEFKAVLIESDEQLVHISRYIHLNPVVSFLVKNLSQYRWSSYKEYIANETNGISSKETIISFFKSPEGYEKFVLDQIDYAQKLEIVKHQLLDIED</sequence>
<dbReference type="Gene3D" id="3.30.70.1290">
    <property type="entry name" value="Transposase IS200-like"/>
    <property type="match status" value="1"/>
</dbReference>
<organism evidence="2 3">
    <name type="scientific">Candidatus Daviesbacteria bacterium RIFCSPHIGHO2_02_FULL_41_10</name>
    <dbReference type="NCBI Taxonomy" id="1797774"/>
    <lineage>
        <taxon>Bacteria</taxon>
        <taxon>Candidatus Daviesiibacteriota</taxon>
    </lineage>
</organism>
<evidence type="ECO:0000259" key="1">
    <source>
        <dbReference type="SMART" id="SM01321"/>
    </source>
</evidence>
<gene>
    <name evidence="2" type="ORF">A3D83_00840</name>
</gene>
<accession>A0A1F5JY77</accession>
<comment type="caution">
    <text evidence="2">The sequence shown here is derived from an EMBL/GenBank/DDBJ whole genome shotgun (WGS) entry which is preliminary data.</text>
</comment>
<dbReference type="EMBL" id="MFDB01000008">
    <property type="protein sequence ID" value="OGE33500.1"/>
    <property type="molecule type" value="Genomic_DNA"/>
</dbReference>
<dbReference type="Proteomes" id="UP000177258">
    <property type="component" value="Unassembled WGS sequence"/>
</dbReference>
<evidence type="ECO:0000313" key="3">
    <source>
        <dbReference type="Proteomes" id="UP000177258"/>
    </source>
</evidence>
<proteinExistence type="predicted"/>
<dbReference type="SUPFAM" id="SSF143422">
    <property type="entry name" value="Transposase IS200-like"/>
    <property type="match status" value="1"/>
</dbReference>
<dbReference type="SMART" id="SM01321">
    <property type="entry name" value="Y1_Tnp"/>
    <property type="match status" value="1"/>
</dbReference>
<dbReference type="GO" id="GO:0004803">
    <property type="term" value="F:transposase activity"/>
    <property type="evidence" value="ECO:0007669"/>
    <property type="project" value="InterPro"/>
</dbReference>
<protein>
    <recommendedName>
        <fullName evidence="1">Transposase IS200-like domain-containing protein</fullName>
    </recommendedName>
</protein>
<dbReference type="GO" id="GO:0006313">
    <property type="term" value="P:DNA transposition"/>
    <property type="evidence" value="ECO:0007669"/>
    <property type="project" value="InterPro"/>
</dbReference>
<dbReference type="InterPro" id="IPR036515">
    <property type="entry name" value="Transposase_17_sf"/>
</dbReference>
<dbReference type="GO" id="GO:0003677">
    <property type="term" value="F:DNA binding"/>
    <property type="evidence" value="ECO:0007669"/>
    <property type="project" value="InterPro"/>
</dbReference>
<dbReference type="PANTHER" id="PTHR34322">
    <property type="entry name" value="TRANSPOSASE, Y1_TNP DOMAIN-CONTAINING"/>
    <property type="match status" value="1"/>
</dbReference>
<dbReference type="InterPro" id="IPR002686">
    <property type="entry name" value="Transposase_17"/>
</dbReference>